<feature type="region of interest" description="Disordered" evidence="1">
    <location>
        <begin position="1"/>
        <end position="21"/>
    </location>
</feature>
<evidence type="ECO:0000313" key="3">
    <source>
        <dbReference type="RefSeq" id="XP_010511571.1"/>
    </source>
</evidence>
<dbReference type="GeneID" id="104787666"/>
<evidence type="ECO:0000256" key="1">
    <source>
        <dbReference type="SAM" id="MobiDB-lite"/>
    </source>
</evidence>
<dbReference type="Proteomes" id="UP000694864">
    <property type="component" value="Chromosome 5"/>
</dbReference>
<name>A0ABM0Z7N8_CAMSA</name>
<proteinExistence type="predicted"/>
<reference evidence="3" key="2">
    <citation type="submission" date="2025-08" db="UniProtKB">
        <authorList>
            <consortium name="RefSeq"/>
        </authorList>
    </citation>
    <scope>IDENTIFICATION</scope>
    <source>
        <tissue evidence="3">Leaf</tissue>
    </source>
</reference>
<reference evidence="2" key="1">
    <citation type="journal article" date="2014" name="Nat. Commun.">
        <title>The emerging biofuel crop Camelina sativa retains a highly undifferentiated hexaploid genome structure.</title>
        <authorList>
            <person name="Kagale S."/>
            <person name="Koh C."/>
            <person name="Nixon J."/>
            <person name="Bollina V."/>
            <person name="Clarke W.E."/>
            <person name="Tuteja R."/>
            <person name="Spillane C."/>
            <person name="Robinson S.J."/>
            <person name="Links M.G."/>
            <person name="Clarke C."/>
            <person name="Higgins E.E."/>
            <person name="Huebert T."/>
            <person name="Sharpe A.G."/>
            <person name="Parkin I.A."/>
        </authorList>
    </citation>
    <scope>NUCLEOTIDE SEQUENCE [LARGE SCALE GENOMIC DNA]</scope>
    <source>
        <strain evidence="2">cv. DH55</strain>
    </source>
</reference>
<evidence type="ECO:0000313" key="2">
    <source>
        <dbReference type="Proteomes" id="UP000694864"/>
    </source>
</evidence>
<keyword evidence="2" id="KW-1185">Reference proteome</keyword>
<sequence length="137" mass="15455">MESSSASSSSPTTVTDSSTDSLAKDLQNQTLGAVDEGCCKVKWKVEDFNWDHSFVKELPGGPRTDVISCECCLIWNHEEYSGNSKRSSDAKGWTCSLFRSNRHGITVWEVLRESIVAVRMISEFNFQMFLLSTRTFR</sequence>
<dbReference type="RefSeq" id="XP_010511571.1">
    <property type="nucleotide sequence ID" value="XM_010513269.2"/>
</dbReference>
<accession>A0ABM0Z7N8</accession>
<organism evidence="2 3">
    <name type="scientific">Camelina sativa</name>
    <name type="common">False flax</name>
    <name type="synonym">Myagrum sativum</name>
    <dbReference type="NCBI Taxonomy" id="90675"/>
    <lineage>
        <taxon>Eukaryota</taxon>
        <taxon>Viridiplantae</taxon>
        <taxon>Streptophyta</taxon>
        <taxon>Embryophyta</taxon>
        <taxon>Tracheophyta</taxon>
        <taxon>Spermatophyta</taxon>
        <taxon>Magnoliopsida</taxon>
        <taxon>eudicotyledons</taxon>
        <taxon>Gunneridae</taxon>
        <taxon>Pentapetalae</taxon>
        <taxon>rosids</taxon>
        <taxon>malvids</taxon>
        <taxon>Brassicales</taxon>
        <taxon>Brassicaceae</taxon>
        <taxon>Camelineae</taxon>
        <taxon>Camelina</taxon>
    </lineage>
</organism>
<gene>
    <name evidence="3" type="primary">LOC104787666</name>
</gene>
<protein>
    <submittedName>
        <fullName evidence="3">Uncharacterized protein LOC104787666 isoform X1</fullName>
    </submittedName>
</protein>